<sequence length="66" mass="7076">MASSVHPQRYGVFVAGVAGVRPYIDVARLGARAKARRLVGLRKGWRRACGETVLGLLGFLKVVVLG</sequence>
<evidence type="ECO:0000313" key="2">
    <source>
        <dbReference type="Proteomes" id="UP000323506"/>
    </source>
</evidence>
<dbReference type="Proteomes" id="UP000323506">
    <property type="component" value="Chromosome D02"/>
</dbReference>
<gene>
    <name evidence="1" type="ORF">ES288_D02G124900v1</name>
</gene>
<dbReference type="EMBL" id="CM017702">
    <property type="protein sequence ID" value="TYG79239.1"/>
    <property type="molecule type" value="Genomic_DNA"/>
</dbReference>
<protein>
    <submittedName>
        <fullName evidence="1">Uncharacterized protein</fullName>
    </submittedName>
</protein>
<evidence type="ECO:0000313" key="1">
    <source>
        <dbReference type="EMBL" id="TYG79239.1"/>
    </source>
</evidence>
<keyword evidence="2" id="KW-1185">Reference proteome</keyword>
<dbReference type="AlphaFoldDB" id="A0A5D2DC87"/>
<reference evidence="1 2" key="1">
    <citation type="submission" date="2019-06" db="EMBL/GenBank/DDBJ databases">
        <title>WGS assembly of Gossypium darwinii.</title>
        <authorList>
            <person name="Chen Z.J."/>
            <person name="Sreedasyam A."/>
            <person name="Ando A."/>
            <person name="Song Q."/>
            <person name="De L."/>
            <person name="Hulse-Kemp A."/>
            <person name="Ding M."/>
            <person name="Ye W."/>
            <person name="Kirkbride R."/>
            <person name="Jenkins J."/>
            <person name="Plott C."/>
            <person name="Lovell J."/>
            <person name="Lin Y.-M."/>
            <person name="Vaughn R."/>
            <person name="Liu B."/>
            <person name="Li W."/>
            <person name="Simpson S."/>
            <person name="Scheffler B."/>
            <person name="Saski C."/>
            <person name="Grover C."/>
            <person name="Hu G."/>
            <person name="Conover J."/>
            <person name="Carlson J."/>
            <person name="Shu S."/>
            <person name="Boston L."/>
            <person name="Williams M."/>
            <person name="Peterson D."/>
            <person name="Mcgee K."/>
            <person name="Jones D."/>
            <person name="Wendel J."/>
            <person name="Stelly D."/>
            <person name="Grimwood J."/>
            <person name="Schmutz J."/>
        </authorList>
    </citation>
    <scope>NUCLEOTIDE SEQUENCE [LARGE SCALE GENOMIC DNA]</scope>
    <source>
        <strain evidence="1">1808015.09</strain>
    </source>
</reference>
<name>A0A5D2DC87_GOSDA</name>
<organism evidence="1 2">
    <name type="scientific">Gossypium darwinii</name>
    <name type="common">Darwin's cotton</name>
    <name type="synonym">Gossypium barbadense var. darwinii</name>
    <dbReference type="NCBI Taxonomy" id="34276"/>
    <lineage>
        <taxon>Eukaryota</taxon>
        <taxon>Viridiplantae</taxon>
        <taxon>Streptophyta</taxon>
        <taxon>Embryophyta</taxon>
        <taxon>Tracheophyta</taxon>
        <taxon>Spermatophyta</taxon>
        <taxon>Magnoliopsida</taxon>
        <taxon>eudicotyledons</taxon>
        <taxon>Gunneridae</taxon>
        <taxon>Pentapetalae</taxon>
        <taxon>rosids</taxon>
        <taxon>malvids</taxon>
        <taxon>Malvales</taxon>
        <taxon>Malvaceae</taxon>
        <taxon>Malvoideae</taxon>
        <taxon>Gossypium</taxon>
    </lineage>
</organism>
<proteinExistence type="predicted"/>
<accession>A0A5D2DC87</accession>